<dbReference type="PANTHER" id="PTHR48007:SF29">
    <property type="entry name" value="POLLEN RECEPTOR-LIKE KINASE 3"/>
    <property type="match status" value="1"/>
</dbReference>
<dbReference type="Pfam" id="PF00560">
    <property type="entry name" value="LRR_1"/>
    <property type="match status" value="2"/>
</dbReference>
<feature type="region of interest" description="Disordered" evidence="8">
    <location>
        <begin position="290"/>
        <end position="348"/>
    </location>
</feature>
<dbReference type="CDD" id="cd14066">
    <property type="entry name" value="STKc_IRAK"/>
    <property type="match status" value="1"/>
</dbReference>
<evidence type="ECO:0000256" key="5">
    <source>
        <dbReference type="ARBA" id="ARBA00022737"/>
    </source>
</evidence>
<keyword evidence="2" id="KW-0433">Leucine-rich repeat</keyword>
<dbReference type="RefSeq" id="XP_021750117.1">
    <property type="nucleotide sequence ID" value="XM_021894425.1"/>
</dbReference>
<evidence type="ECO:0000256" key="2">
    <source>
        <dbReference type="ARBA" id="ARBA00022614"/>
    </source>
</evidence>
<reference evidence="12" key="1">
    <citation type="journal article" date="2017" name="Nature">
        <title>The genome of Chenopodium quinoa.</title>
        <authorList>
            <person name="Jarvis D.E."/>
            <person name="Ho Y.S."/>
            <person name="Lightfoot D.J."/>
            <person name="Schmoeckel S.M."/>
            <person name="Li B."/>
            <person name="Borm T.J.A."/>
            <person name="Ohyanagi H."/>
            <person name="Mineta K."/>
            <person name="Michell C.T."/>
            <person name="Saber N."/>
            <person name="Kharbatia N.M."/>
            <person name="Rupper R.R."/>
            <person name="Sharp A.R."/>
            <person name="Dally N."/>
            <person name="Boughton B.A."/>
            <person name="Woo Y.H."/>
            <person name="Gao G."/>
            <person name="Schijlen E.G.W.M."/>
            <person name="Guo X."/>
            <person name="Momin A.A."/>
            <person name="Negrao S."/>
            <person name="Al-Babili S."/>
            <person name="Gehring C."/>
            <person name="Roessner U."/>
            <person name="Jung C."/>
            <person name="Murphy K."/>
            <person name="Arold S.T."/>
            <person name="Gojobori T."/>
            <person name="van der Linden C.G."/>
            <person name="van Loo E.N."/>
            <person name="Jellen E.N."/>
            <person name="Maughan P.J."/>
            <person name="Tester M."/>
        </authorList>
    </citation>
    <scope>NUCLEOTIDE SEQUENCE [LARGE SCALE GENOMIC DNA]</scope>
    <source>
        <strain evidence="12">cv. PI 614886</strain>
    </source>
</reference>
<feature type="domain" description="Protein kinase" evidence="11">
    <location>
        <begin position="372"/>
        <end position="647"/>
    </location>
</feature>
<keyword evidence="13" id="KW-1185">Reference proteome</keyword>
<evidence type="ECO:0000256" key="9">
    <source>
        <dbReference type="SAM" id="Phobius"/>
    </source>
</evidence>
<dbReference type="Gene3D" id="3.30.200.20">
    <property type="entry name" value="Phosphorylase Kinase, domain 1"/>
    <property type="match status" value="1"/>
</dbReference>
<organism evidence="12 13">
    <name type="scientific">Chenopodium quinoa</name>
    <name type="common">Quinoa</name>
    <dbReference type="NCBI Taxonomy" id="63459"/>
    <lineage>
        <taxon>Eukaryota</taxon>
        <taxon>Viridiplantae</taxon>
        <taxon>Streptophyta</taxon>
        <taxon>Embryophyta</taxon>
        <taxon>Tracheophyta</taxon>
        <taxon>Spermatophyta</taxon>
        <taxon>Magnoliopsida</taxon>
        <taxon>eudicotyledons</taxon>
        <taxon>Gunneridae</taxon>
        <taxon>Pentapetalae</taxon>
        <taxon>Caryophyllales</taxon>
        <taxon>Chenopodiaceae</taxon>
        <taxon>Chenopodioideae</taxon>
        <taxon>Atripliceae</taxon>
        <taxon>Chenopodium</taxon>
    </lineage>
</organism>
<gene>
    <name evidence="12" type="primary">LOC110715810</name>
</gene>
<dbReference type="EnsemblPlants" id="AUR62025295-RA">
    <property type="protein sequence ID" value="AUR62025295-RA:cds"/>
    <property type="gene ID" value="AUR62025295"/>
</dbReference>
<dbReference type="InterPro" id="IPR025875">
    <property type="entry name" value="Leu-rich_rpt_4"/>
</dbReference>
<feature type="signal peptide" evidence="10">
    <location>
        <begin position="1"/>
        <end position="22"/>
    </location>
</feature>
<name>A0A803M8R9_CHEQI</name>
<feature type="compositionally biased region" description="Basic and acidic residues" evidence="8">
    <location>
        <begin position="333"/>
        <end position="344"/>
    </location>
</feature>
<dbReference type="PROSITE" id="PS51450">
    <property type="entry name" value="LRR"/>
    <property type="match status" value="1"/>
</dbReference>
<evidence type="ECO:0000256" key="7">
    <source>
        <dbReference type="ARBA" id="ARBA00023136"/>
    </source>
</evidence>
<dbReference type="FunFam" id="3.80.10.10:FF:000400">
    <property type="entry name" value="Nuclear pore complex protein NUP107"/>
    <property type="match status" value="1"/>
</dbReference>
<dbReference type="KEGG" id="cqi:110715810"/>
<proteinExistence type="predicted"/>
<dbReference type="AlphaFoldDB" id="A0A803M8R9"/>
<dbReference type="Pfam" id="PF12799">
    <property type="entry name" value="LRR_4"/>
    <property type="match status" value="1"/>
</dbReference>
<dbReference type="Proteomes" id="UP000596660">
    <property type="component" value="Unplaced"/>
</dbReference>
<keyword evidence="5" id="KW-0677">Repeat</keyword>
<reference evidence="12" key="2">
    <citation type="submission" date="2021-03" db="UniProtKB">
        <authorList>
            <consortium name="EnsemblPlants"/>
        </authorList>
    </citation>
    <scope>IDENTIFICATION</scope>
</reference>
<feature type="transmembrane region" description="Helical" evidence="9">
    <location>
        <begin position="239"/>
        <end position="260"/>
    </location>
</feature>
<dbReference type="InterPro" id="IPR046959">
    <property type="entry name" value="PRK1-6/SRF4-like"/>
</dbReference>
<dbReference type="InterPro" id="IPR001611">
    <property type="entry name" value="Leu-rich_rpt"/>
</dbReference>
<dbReference type="OrthoDB" id="418615at2759"/>
<evidence type="ECO:0000256" key="6">
    <source>
        <dbReference type="ARBA" id="ARBA00022989"/>
    </source>
</evidence>
<protein>
    <recommendedName>
        <fullName evidence="11">Protein kinase domain-containing protein</fullName>
    </recommendedName>
</protein>
<keyword evidence="7 9" id="KW-0472">Membrane</keyword>
<evidence type="ECO:0000256" key="1">
    <source>
        <dbReference type="ARBA" id="ARBA00004370"/>
    </source>
</evidence>
<dbReference type="Gene3D" id="1.10.510.10">
    <property type="entry name" value="Transferase(Phosphotransferase) domain 1"/>
    <property type="match status" value="1"/>
</dbReference>
<evidence type="ECO:0000313" key="12">
    <source>
        <dbReference type="EnsemblPlants" id="AUR62025295-RA:cds"/>
    </source>
</evidence>
<evidence type="ECO:0000256" key="3">
    <source>
        <dbReference type="ARBA" id="ARBA00022692"/>
    </source>
</evidence>
<feature type="compositionally biased region" description="Gly residues" evidence="8">
    <location>
        <begin position="306"/>
        <end position="325"/>
    </location>
</feature>
<keyword evidence="3 9" id="KW-0812">Transmembrane</keyword>
<keyword evidence="6 9" id="KW-1133">Transmembrane helix</keyword>
<dbReference type="Gramene" id="AUR62025295-RA">
    <property type="protein sequence ID" value="AUR62025295-RA:cds"/>
    <property type="gene ID" value="AUR62025295"/>
</dbReference>
<evidence type="ECO:0000256" key="8">
    <source>
        <dbReference type="SAM" id="MobiDB-lite"/>
    </source>
</evidence>
<dbReference type="OMA" id="YMAVMAN"/>
<dbReference type="Gene3D" id="3.80.10.10">
    <property type="entry name" value="Ribonuclease Inhibitor"/>
    <property type="match status" value="1"/>
</dbReference>
<dbReference type="GeneID" id="110715810"/>
<dbReference type="SUPFAM" id="SSF52058">
    <property type="entry name" value="L domain-like"/>
    <property type="match status" value="1"/>
</dbReference>
<sequence>MSAVRFLLLLLCLSLSPPCLLSITEAEALLAFKISMSNTEFLDSWKPNTDPCKDKWEGVFCEKQQPVIIRLHLTKMSLSGSVDVSSIAQIPNLKTLSLSNNSFSGPIPPFNTLKGLRSLYISSNKFSGEIPDDFFDGTTLRRLWLSDNEFSGKIPKSLGTLKGLMALHLERNKFTGSIPEISQDTLTELDMSGNMLEGQVPESMVRFGADAFKDNSGVCGKPVSKKCSVVRKNGNNVKVTIGIMVGIVVIMTIVLIVTTIKKSQNNNDEAFDVYNNKEPTEDVVEVRVQGTSRSVGAGSARSMNSGGFGSSVTSGGGSVLSGGGSRKSSVSDSSKKGSGGDRKGSQGKNAAIGDLTVINNEKGTFGLADLMKASAEVLGNGALGSAYKAVMSNGVSVVVKRIRDMNKLGKDDFDAAIRRIGKLRHKNILTPLAYHFRKEEKLVVSEYVPKGSLLYVLHGDRGLSHADLNWPMRLRVIKGIASGVQYLYAELSDYELPHGNLKSSNIFLGSNYEPLLADYGFSRMVTPTQAAQGLFAYKSPESVESQQVSSKGDVYCLGIVILEMLTGKFPSQYLNTGKGGTNVIQWVRTAIEEKKEAGFLDPEIASSTNSLDAMIQLLQLGASCTETDPNKRPTMEDAIKRIQEIQA</sequence>
<evidence type="ECO:0000256" key="10">
    <source>
        <dbReference type="SAM" id="SignalP"/>
    </source>
</evidence>
<dbReference type="InterPro" id="IPR011009">
    <property type="entry name" value="Kinase-like_dom_sf"/>
</dbReference>
<dbReference type="InterPro" id="IPR000719">
    <property type="entry name" value="Prot_kinase_dom"/>
</dbReference>
<dbReference type="PANTHER" id="PTHR48007">
    <property type="entry name" value="LEUCINE-RICH REPEAT RECEPTOR-LIKE PROTEIN KINASE PXC1"/>
    <property type="match status" value="1"/>
</dbReference>
<evidence type="ECO:0000313" key="13">
    <source>
        <dbReference type="Proteomes" id="UP000596660"/>
    </source>
</evidence>
<dbReference type="Pfam" id="PF00069">
    <property type="entry name" value="Pkinase"/>
    <property type="match status" value="1"/>
</dbReference>
<dbReference type="PROSITE" id="PS50011">
    <property type="entry name" value="PROTEIN_KINASE_DOM"/>
    <property type="match status" value="1"/>
</dbReference>
<dbReference type="GO" id="GO:0016020">
    <property type="term" value="C:membrane"/>
    <property type="evidence" value="ECO:0007669"/>
    <property type="project" value="UniProtKB-SubCell"/>
</dbReference>
<feature type="chain" id="PRO_5031040753" description="Protein kinase domain-containing protein" evidence="10">
    <location>
        <begin position="23"/>
        <end position="647"/>
    </location>
</feature>
<dbReference type="SUPFAM" id="SSF56112">
    <property type="entry name" value="Protein kinase-like (PK-like)"/>
    <property type="match status" value="1"/>
</dbReference>
<dbReference type="InterPro" id="IPR013210">
    <property type="entry name" value="LRR_N_plant-typ"/>
</dbReference>
<accession>A0A803M8R9</accession>
<evidence type="ECO:0000259" key="11">
    <source>
        <dbReference type="PROSITE" id="PS50011"/>
    </source>
</evidence>
<dbReference type="GO" id="GO:0005524">
    <property type="term" value="F:ATP binding"/>
    <property type="evidence" value="ECO:0007669"/>
    <property type="project" value="InterPro"/>
</dbReference>
<dbReference type="Pfam" id="PF08263">
    <property type="entry name" value="LRRNT_2"/>
    <property type="match status" value="1"/>
</dbReference>
<dbReference type="GO" id="GO:0004672">
    <property type="term" value="F:protein kinase activity"/>
    <property type="evidence" value="ECO:0007669"/>
    <property type="project" value="InterPro"/>
</dbReference>
<comment type="subcellular location">
    <subcellularLocation>
        <location evidence="1">Membrane</location>
    </subcellularLocation>
</comment>
<keyword evidence="4 10" id="KW-0732">Signal</keyword>
<dbReference type="InterPro" id="IPR032675">
    <property type="entry name" value="LRR_dom_sf"/>
</dbReference>
<evidence type="ECO:0000256" key="4">
    <source>
        <dbReference type="ARBA" id="ARBA00022729"/>
    </source>
</evidence>